<proteinExistence type="predicted"/>
<gene>
    <name evidence="2" type="ORF">SEVIR_1G091900v2</name>
</gene>
<protein>
    <submittedName>
        <fullName evidence="2">Uncharacterized protein</fullName>
    </submittedName>
</protein>
<feature type="compositionally biased region" description="Polar residues" evidence="1">
    <location>
        <begin position="194"/>
        <end position="214"/>
    </location>
</feature>
<name>A0A4U6W896_SETVI</name>
<keyword evidence="3" id="KW-1185">Reference proteome</keyword>
<organism evidence="2 3">
    <name type="scientific">Setaria viridis</name>
    <name type="common">Green bristlegrass</name>
    <name type="synonym">Setaria italica subsp. viridis</name>
    <dbReference type="NCBI Taxonomy" id="4556"/>
    <lineage>
        <taxon>Eukaryota</taxon>
        <taxon>Viridiplantae</taxon>
        <taxon>Streptophyta</taxon>
        <taxon>Embryophyta</taxon>
        <taxon>Tracheophyta</taxon>
        <taxon>Spermatophyta</taxon>
        <taxon>Magnoliopsida</taxon>
        <taxon>Liliopsida</taxon>
        <taxon>Poales</taxon>
        <taxon>Poaceae</taxon>
        <taxon>PACMAD clade</taxon>
        <taxon>Panicoideae</taxon>
        <taxon>Panicodae</taxon>
        <taxon>Paniceae</taxon>
        <taxon>Cenchrinae</taxon>
        <taxon>Setaria</taxon>
    </lineage>
</organism>
<sequence length="243" mass="28325">MAAPSGVDRQFVMLRTTLRGKIFELTGRKQMSVRWRKRLLELAKRLEEILYRKFPNRNDYYNMMKGPIKPHLLYAVKTLSAQNRQNQQNPQMARDTASLSATMTLHQQMEDMAALSGVDQQFVMLRTTMHEKIFKHIEKIPMSAEWRKRLPDLVNRLERILYRKFPNRNDYDNMMKGPIEPQLLCAVKTLKNRVNQQNPQMTRETASSSSTMTLDENHGDPCEKSASLPADVQNNADEPDRTE</sequence>
<evidence type="ECO:0000313" key="3">
    <source>
        <dbReference type="Proteomes" id="UP000298652"/>
    </source>
</evidence>
<dbReference type="Proteomes" id="UP000298652">
    <property type="component" value="Chromosome 1"/>
</dbReference>
<reference evidence="2" key="1">
    <citation type="submission" date="2019-03" db="EMBL/GenBank/DDBJ databases">
        <title>WGS assembly of Setaria viridis.</title>
        <authorList>
            <person name="Huang P."/>
            <person name="Jenkins J."/>
            <person name="Grimwood J."/>
            <person name="Barry K."/>
            <person name="Healey A."/>
            <person name="Mamidi S."/>
            <person name="Sreedasyam A."/>
            <person name="Shu S."/>
            <person name="Feldman M."/>
            <person name="Wu J."/>
            <person name="Yu Y."/>
            <person name="Chen C."/>
            <person name="Johnson J."/>
            <person name="Rokhsar D."/>
            <person name="Baxter I."/>
            <person name="Schmutz J."/>
            <person name="Brutnell T."/>
            <person name="Kellogg E."/>
        </authorList>
    </citation>
    <scope>NUCLEOTIDE SEQUENCE [LARGE SCALE GENOMIC DNA]</scope>
</reference>
<evidence type="ECO:0000256" key="1">
    <source>
        <dbReference type="SAM" id="MobiDB-lite"/>
    </source>
</evidence>
<feature type="region of interest" description="Disordered" evidence="1">
    <location>
        <begin position="194"/>
        <end position="243"/>
    </location>
</feature>
<dbReference type="EMBL" id="CM016552">
    <property type="protein sequence ID" value="TKW38105.1"/>
    <property type="molecule type" value="Genomic_DNA"/>
</dbReference>
<evidence type="ECO:0000313" key="2">
    <source>
        <dbReference type="EMBL" id="TKW38105.1"/>
    </source>
</evidence>
<dbReference type="Gramene" id="TKW38105">
    <property type="protein sequence ID" value="TKW38105"/>
    <property type="gene ID" value="SEVIR_1G091900v2"/>
</dbReference>
<accession>A0A4U6W896</accession>
<dbReference type="AlphaFoldDB" id="A0A4U6W896"/>